<dbReference type="InterPro" id="IPR036390">
    <property type="entry name" value="WH_DNA-bd_sf"/>
</dbReference>
<dbReference type="SMART" id="SM00100">
    <property type="entry name" value="cNMP"/>
    <property type="match status" value="1"/>
</dbReference>
<dbReference type="InterPro" id="IPR018490">
    <property type="entry name" value="cNMP-bd_dom_sf"/>
</dbReference>
<dbReference type="PANTHER" id="PTHR24567:SF68">
    <property type="entry name" value="DNA-BINDING TRANSCRIPTIONAL DUAL REGULATOR CRP"/>
    <property type="match status" value="1"/>
</dbReference>
<evidence type="ECO:0000313" key="6">
    <source>
        <dbReference type="EMBL" id="MCW6506720.1"/>
    </source>
</evidence>
<dbReference type="PROSITE" id="PS51063">
    <property type="entry name" value="HTH_CRP_2"/>
    <property type="match status" value="1"/>
</dbReference>
<protein>
    <submittedName>
        <fullName evidence="6">Crp/Fnr family transcriptional regulator</fullName>
    </submittedName>
</protein>
<dbReference type="AlphaFoldDB" id="A0AA41YSW9"/>
<dbReference type="InterPro" id="IPR012318">
    <property type="entry name" value="HTH_CRP"/>
</dbReference>
<evidence type="ECO:0000259" key="4">
    <source>
        <dbReference type="PROSITE" id="PS50042"/>
    </source>
</evidence>
<keyword evidence="7" id="KW-1185">Reference proteome</keyword>
<dbReference type="PROSITE" id="PS00889">
    <property type="entry name" value="CNMP_BINDING_2"/>
    <property type="match status" value="1"/>
</dbReference>
<evidence type="ECO:0000259" key="5">
    <source>
        <dbReference type="PROSITE" id="PS51063"/>
    </source>
</evidence>
<evidence type="ECO:0000256" key="3">
    <source>
        <dbReference type="ARBA" id="ARBA00023163"/>
    </source>
</evidence>
<dbReference type="InterPro" id="IPR018488">
    <property type="entry name" value="cNMP-bd_CS"/>
</dbReference>
<gene>
    <name evidence="6" type="ORF">M8523_01640</name>
</gene>
<evidence type="ECO:0000256" key="2">
    <source>
        <dbReference type="ARBA" id="ARBA00023125"/>
    </source>
</evidence>
<evidence type="ECO:0000313" key="7">
    <source>
        <dbReference type="Proteomes" id="UP001165667"/>
    </source>
</evidence>
<dbReference type="InterPro" id="IPR050397">
    <property type="entry name" value="Env_Response_Regulators"/>
</dbReference>
<dbReference type="PANTHER" id="PTHR24567">
    <property type="entry name" value="CRP FAMILY TRANSCRIPTIONAL REGULATORY PROTEIN"/>
    <property type="match status" value="1"/>
</dbReference>
<evidence type="ECO:0000256" key="1">
    <source>
        <dbReference type="ARBA" id="ARBA00023015"/>
    </source>
</evidence>
<dbReference type="SUPFAM" id="SSF46785">
    <property type="entry name" value="Winged helix' DNA-binding domain"/>
    <property type="match status" value="1"/>
</dbReference>
<feature type="domain" description="Cyclic nucleotide-binding" evidence="4">
    <location>
        <begin position="20"/>
        <end position="140"/>
    </location>
</feature>
<dbReference type="Gene3D" id="2.60.120.10">
    <property type="entry name" value="Jelly Rolls"/>
    <property type="match status" value="1"/>
</dbReference>
<organism evidence="6 7">
    <name type="scientific">Lichenifustis flavocetrariae</name>
    <dbReference type="NCBI Taxonomy" id="2949735"/>
    <lineage>
        <taxon>Bacteria</taxon>
        <taxon>Pseudomonadati</taxon>
        <taxon>Pseudomonadota</taxon>
        <taxon>Alphaproteobacteria</taxon>
        <taxon>Hyphomicrobiales</taxon>
        <taxon>Lichenihabitantaceae</taxon>
        <taxon>Lichenifustis</taxon>
    </lineage>
</organism>
<keyword evidence="2" id="KW-0238">DNA-binding</keyword>
<sequence length="228" mass="25179">MKTQSSHAPEFAVLLRINPLFGDLDPNIIAGLAGLCSTRCLTPKEVLFRKGDPGDALYGIRRGQIGIEFWTRNGTHVTLNTLGSGDIFGEVAMLDGCERTADAVALEATELFSLRREHVIAHLEREPSIALKFIELLCKRLRYMSGRMEEVVSLKMGARLARRLLVLSEDFGSDVTISQEQLAAHVGAARESVNRQLQLWHKSGILDLRRGTIAVKNTDALAAEARKM</sequence>
<dbReference type="GO" id="GO:0003700">
    <property type="term" value="F:DNA-binding transcription factor activity"/>
    <property type="evidence" value="ECO:0007669"/>
    <property type="project" value="TreeGrafter"/>
</dbReference>
<dbReference type="GO" id="GO:0005829">
    <property type="term" value="C:cytosol"/>
    <property type="evidence" value="ECO:0007669"/>
    <property type="project" value="TreeGrafter"/>
</dbReference>
<keyword evidence="1" id="KW-0805">Transcription regulation</keyword>
<dbReference type="SMART" id="SM00419">
    <property type="entry name" value="HTH_CRP"/>
    <property type="match status" value="1"/>
</dbReference>
<feature type="domain" description="HTH crp-type" evidence="5">
    <location>
        <begin position="154"/>
        <end position="219"/>
    </location>
</feature>
<dbReference type="Pfam" id="PF00027">
    <property type="entry name" value="cNMP_binding"/>
    <property type="match status" value="1"/>
</dbReference>
<dbReference type="Pfam" id="PF13545">
    <property type="entry name" value="HTH_Crp_2"/>
    <property type="match status" value="1"/>
</dbReference>
<dbReference type="InterPro" id="IPR036388">
    <property type="entry name" value="WH-like_DNA-bd_sf"/>
</dbReference>
<dbReference type="InterPro" id="IPR000595">
    <property type="entry name" value="cNMP-bd_dom"/>
</dbReference>
<dbReference type="CDD" id="cd00038">
    <property type="entry name" value="CAP_ED"/>
    <property type="match status" value="1"/>
</dbReference>
<accession>A0AA41YSW9</accession>
<comment type="caution">
    <text evidence="6">The sequence shown here is derived from an EMBL/GenBank/DDBJ whole genome shotgun (WGS) entry which is preliminary data.</text>
</comment>
<keyword evidence="3" id="KW-0804">Transcription</keyword>
<dbReference type="SUPFAM" id="SSF51206">
    <property type="entry name" value="cAMP-binding domain-like"/>
    <property type="match status" value="1"/>
</dbReference>
<dbReference type="Proteomes" id="UP001165667">
    <property type="component" value="Unassembled WGS sequence"/>
</dbReference>
<dbReference type="Gene3D" id="1.10.10.10">
    <property type="entry name" value="Winged helix-like DNA-binding domain superfamily/Winged helix DNA-binding domain"/>
    <property type="match status" value="1"/>
</dbReference>
<dbReference type="RefSeq" id="WP_282583069.1">
    <property type="nucleotide sequence ID" value="NZ_JAMOIM010000001.1"/>
</dbReference>
<dbReference type="InterPro" id="IPR014710">
    <property type="entry name" value="RmlC-like_jellyroll"/>
</dbReference>
<dbReference type="PROSITE" id="PS50042">
    <property type="entry name" value="CNMP_BINDING_3"/>
    <property type="match status" value="1"/>
</dbReference>
<dbReference type="GO" id="GO:0003677">
    <property type="term" value="F:DNA binding"/>
    <property type="evidence" value="ECO:0007669"/>
    <property type="project" value="UniProtKB-KW"/>
</dbReference>
<reference evidence="6" key="1">
    <citation type="submission" date="2022-05" db="EMBL/GenBank/DDBJ databases">
        <authorList>
            <person name="Pankratov T."/>
        </authorList>
    </citation>
    <scope>NUCLEOTIDE SEQUENCE</scope>
    <source>
        <strain evidence="6">BP6-180914</strain>
    </source>
</reference>
<proteinExistence type="predicted"/>
<name>A0AA41YSW9_9HYPH</name>
<dbReference type="EMBL" id="JAMOIM010000001">
    <property type="protein sequence ID" value="MCW6506720.1"/>
    <property type="molecule type" value="Genomic_DNA"/>
</dbReference>